<feature type="domain" description="Alpha/beta hydrolase fold-3" evidence="4">
    <location>
        <begin position="79"/>
        <end position="279"/>
    </location>
</feature>
<accession>A0A103DXD5</accession>
<feature type="active site" evidence="3">
    <location>
        <position position="153"/>
    </location>
</feature>
<dbReference type="InterPro" id="IPR013094">
    <property type="entry name" value="AB_hydrolase_3"/>
</dbReference>
<keyword evidence="6" id="KW-1185">Reference proteome</keyword>
<comment type="similarity">
    <text evidence="1">Belongs to the 'GDXG' lipolytic enzyme family.</text>
</comment>
<organism evidence="5 6">
    <name type="scientific">Burkholderia singularis</name>
    <dbReference type="NCBI Taxonomy" id="1503053"/>
    <lineage>
        <taxon>Bacteria</taxon>
        <taxon>Pseudomonadati</taxon>
        <taxon>Pseudomonadota</taxon>
        <taxon>Betaproteobacteria</taxon>
        <taxon>Burkholderiales</taxon>
        <taxon>Burkholderiaceae</taxon>
        <taxon>Burkholderia</taxon>
        <taxon>pseudomallei group</taxon>
    </lineage>
</organism>
<dbReference type="GO" id="GO:0016787">
    <property type="term" value="F:hydrolase activity"/>
    <property type="evidence" value="ECO:0007669"/>
    <property type="project" value="UniProtKB-KW"/>
</dbReference>
<evidence type="ECO:0000313" key="5">
    <source>
        <dbReference type="EMBL" id="KVE24470.1"/>
    </source>
</evidence>
<gene>
    <name evidence="5" type="ORF">WS67_20390</name>
</gene>
<dbReference type="InterPro" id="IPR002168">
    <property type="entry name" value="Lipase_GDXG_HIS_AS"/>
</dbReference>
<evidence type="ECO:0000256" key="2">
    <source>
        <dbReference type="ARBA" id="ARBA00022801"/>
    </source>
</evidence>
<sequence>MSWQNVCFSWLLRRTAKSLLTRKPMLTAHEMRARSAKMARGNVRPPPGWRVREASARPLRGEWIEPDDATHRDALRRVILYLHGGGYCFCSPATHRTVACALAREADASTFSLDYRLAPEHPFPAAVDDALDAYRQLLADGVPSSQIVVAGDSAGGGLALSLLLSLRDGGESLPAGAVLFSPWTDLAATGASLKANDEADVMLTAAAVTNFSRYYLSETAADHPVASPVYGEYANLPPLFIQASDTEVLLDDAVRVVDKARLAGVAVEFKVGRRLPHAWPTLTPYLPEAKAAIKEATDFVRKVAP</sequence>
<dbReference type="PANTHER" id="PTHR48081">
    <property type="entry name" value="AB HYDROLASE SUPERFAMILY PROTEIN C4A8.06C"/>
    <property type="match status" value="1"/>
</dbReference>
<dbReference type="Gene3D" id="3.40.50.1820">
    <property type="entry name" value="alpha/beta hydrolase"/>
    <property type="match status" value="1"/>
</dbReference>
<dbReference type="PANTHER" id="PTHR48081:SF8">
    <property type="entry name" value="ALPHA_BETA HYDROLASE FOLD-3 DOMAIN-CONTAINING PROTEIN-RELATED"/>
    <property type="match status" value="1"/>
</dbReference>
<evidence type="ECO:0000256" key="3">
    <source>
        <dbReference type="PROSITE-ProRule" id="PRU10038"/>
    </source>
</evidence>
<evidence type="ECO:0000313" key="6">
    <source>
        <dbReference type="Proteomes" id="UP000062788"/>
    </source>
</evidence>
<dbReference type="InterPro" id="IPR033140">
    <property type="entry name" value="Lipase_GDXG_put_SER_AS"/>
</dbReference>
<dbReference type="RefSeq" id="WP_059519690.1">
    <property type="nucleotide sequence ID" value="NZ_LOWA01000054.1"/>
</dbReference>
<comment type="caution">
    <text evidence="5">The sequence shown here is derived from an EMBL/GenBank/DDBJ whole genome shotgun (WGS) entry which is preliminary data.</text>
</comment>
<dbReference type="InterPro" id="IPR050300">
    <property type="entry name" value="GDXG_lipolytic_enzyme"/>
</dbReference>
<dbReference type="PROSITE" id="PS01174">
    <property type="entry name" value="LIPASE_GDXG_SER"/>
    <property type="match status" value="1"/>
</dbReference>
<keyword evidence="2 5" id="KW-0378">Hydrolase</keyword>
<protein>
    <submittedName>
        <fullName evidence="5">Alpha/beta hydrolase</fullName>
    </submittedName>
</protein>
<dbReference type="Pfam" id="PF07859">
    <property type="entry name" value="Abhydrolase_3"/>
    <property type="match status" value="1"/>
</dbReference>
<dbReference type="AlphaFoldDB" id="A0A103DXD5"/>
<dbReference type="EMBL" id="LOWA01000054">
    <property type="protein sequence ID" value="KVE24470.1"/>
    <property type="molecule type" value="Genomic_DNA"/>
</dbReference>
<dbReference type="Proteomes" id="UP000062788">
    <property type="component" value="Unassembled WGS sequence"/>
</dbReference>
<proteinExistence type="inferred from homology"/>
<name>A0A103DXD5_9BURK</name>
<dbReference type="PROSITE" id="PS01173">
    <property type="entry name" value="LIPASE_GDXG_HIS"/>
    <property type="match status" value="1"/>
</dbReference>
<evidence type="ECO:0000256" key="1">
    <source>
        <dbReference type="ARBA" id="ARBA00010515"/>
    </source>
</evidence>
<dbReference type="InterPro" id="IPR029058">
    <property type="entry name" value="AB_hydrolase_fold"/>
</dbReference>
<reference evidence="5 6" key="1">
    <citation type="submission" date="2015-11" db="EMBL/GenBank/DDBJ databases">
        <title>Expanding the genomic diversity of Burkholderia species for the development of highly accurate diagnostics.</title>
        <authorList>
            <person name="Sahl J."/>
            <person name="Keim P."/>
            <person name="Wagner D."/>
        </authorList>
    </citation>
    <scope>NUCLEOTIDE SEQUENCE [LARGE SCALE GENOMIC DNA]</scope>
    <source>
        <strain evidence="5 6">TSV85</strain>
    </source>
</reference>
<dbReference type="SUPFAM" id="SSF53474">
    <property type="entry name" value="alpha/beta-Hydrolases"/>
    <property type="match status" value="1"/>
</dbReference>
<evidence type="ECO:0000259" key="4">
    <source>
        <dbReference type="Pfam" id="PF07859"/>
    </source>
</evidence>